<dbReference type="PATRIC" id="fig|1268635.3.peg.1348"/>
<dbReference type="AlphaFoldDB" id="W0B784"/>
<dbReference type="KEGG" id="lok:Loa_01338"/>
<accession>W0B784</accession>
<evidence type="ECO:0000313" key="3">
    <source>
        <dbReference type="Proteomes" id="UP000018838"/>
    </source>
</evidence>
<organism evidence="1 3">
    <name type="scientific">Legionella oakridgensis ATCC 33761 = DSM 21215</name>
    <dbReference type="NCBI Taxonomy" id="1268635"/>
    <lineage>
        <taxon>Bacteria</taxon>
        <taxon>Pseudomonadati</taxon>
        <taxon>Pseudomonadota</taxon>
        <taxon>Gammaproteobacteria</taxon>
        <taxon>Legionellales</taxon>
        <taxon>Legionellaceae</taxon>
        <taxon>Legionella</taxon>
    </lineage>
</organism>
<evidence type="ECO:0000313" key="2">
    <source>
        <dbReference type="EMBL" id="AHE66891.1"/>
    </source>
</evidence>
<evidence type="ECO:0000313" key="1">
    <source>
        <dbReference type="EMBL" id="AHE66403.1"/>
    </source>
</evidence>
<dbReference type="EMBL" id="CP004006">
    <property type="protein sequence ID" value="AHE66891.1"/>
    <property type="molecule type" value="Genomic_DNA"/>
</dbReference>
<dbReference type="KEGG" id="lok:Loa_00835"/>
<dbReference type="Proteomes" id="UP000018838">
    <property type="component" value="Chromosome"/>
</dbReference>
<name>W0B784_9GAMM</name>
<protein>
    <submittedName>
        <fullName evidence="1">Uncharacterized protein</fullName>
    </submittedName>
</protein>
<dbReference type="RefSeq" id="WP_158423060.1">
    <property type="nucleotide sequence ID" value="NZ_CP004006.1"/>
</dbReference>
<gene>
    <name evidence="1" type="ORF">Loa_00835</name>
    <name evidence="2" type="ORF">Loa_01338</name>
</gene>
<keyword evidence="3" id="KW-1185">Reference proteome</keyword>
<sequence length="56" mass="6046">MMKCKQKISGGFRTAQGAEQFARIRGFISTIRKQGLSIISSIQSIFSGTIPVLSGI</sequence>
<reference evidence="1 3" key="1">
    <citation type="journal article" date="2013" name="Int. J. Med. Microbiol.">
        <title>Legionella oakridgensis ATCC 33761 genome sequence and phenotypic characterization reveals its replication capacity in amoebae.</title>
        <authorList>
            <person name="Brzuszkiewicz E."/>
            <person name="Schulz T."/>
            <person name="Rydzewski K."/>
            <person name="Daniel R."/>
            <person name="Gillmaier N."/>
            <person name="Dittmann C."/>
            <person name="Holland G."/>
            <person name="Schunder E."/>
            <person name="Lautner M."/>
            <person name="Eisenreich W."/>
            <person name="Luck C."/>
            <person name="Heuner K."/>
        </authorList>
    </citation>
    <scope>NUCLEOTIDE SEQUENCE [LARGE SCALE GENOMIC DNA]</scope>
    <source>
        <strain>ATCC 33761</strain>
        <strain evidence="3">OR-10, ATCC 33761</strain>
    </source>
</reference>
<proteinExistence type="predicted"/>
<dbReference type="HOGENOM" id="CLU_181215_1_0_6"/>
<dbReference type="EMBL" id="CP004006">
    <property type="protein sequence ID" value="AHE66403.1"/>
    <property type="molecule type" value="Genomic_DNA"/>
</dbReference>